<keyword evidence="3 13" id="KW-0808">Transferase</keyword>
<dbReference type="Gene3D" id="2.60.200.40">
    <property type="match status" value="1"/>
</dbReference>
<dbReference type="SMART" id="SM00046">
    <property type="entry name" value="DAGKc"/>
    <property type="match status" value="1"/>
</dbReference>
<feature type="domain" description="DAGKc" evidence="12">
    <location>
        <begin position="1"/>
        <end position="130"/>
    </location>
</feature>
<dbReference type="EMBL" id="UGGU01000003">
    <property type="protein sequence ID" value="STO31827.1"/>
    <property type="molecule type" value="Genomic_DNA"/>
</dbReference>
<proteinExistence type="predicted"/>
<keyword evidence="7" id="KW-0067">ATP-binding</keyword>
<dbReference type="PANTHER" id="PTHR12358">
    <property type="entry name" value="SPHINGOSINE KINASE"/>
    <property type="match status" value="1"/>
</dbReference>
<evidence type="ECO:0000259" key="12">
    <source>
        <dbReference type="PROSITE" id="PS50146"/>
    </source>
</evidence>
<evidence type="ECO:0000256" key="3">
    <source>
        <dbReference type="ARBA" id="ARBA00022679"/>
    </source>
</evidence>
<keyword evidence="11" id="KW-1208">Phospholipid metabolism</keyword>
<organism evidence="13 14">
    <name type="scientific">Fusobacterium necrogenes</name>
    <dbReference type="NCBI Taxonomy" id="858"/>
    <lineage>
        <taxon>Bacteria</taxon>
        <taxon>Fusobacteriati</taxon>
        <taxon>Fusobacteriota</taxon>
        <taxon>Fusobacteriia</taxon>
        <taxon>Fusobacteriales</taxon>
        <taxon>Fusobacteriaceae</taxon>
        <taxon>Fusobacterium</taxon>
    </lineage>
</organism>
<evidence type="ECO:0000256" key="1">
    <source>
        <dbReference type="ARBA" id="ARBA00001946"/>
    </source>
</evidence>
<dbReference type="GO" id="GO:0046872">
    <property type="term" value="F:metal ion binding"/>
    <property type="evidence" value="ECO:0007669"/>
    <property type="project" value="UniProtKB-KW"/>
</dbReference>
<dbReference type="Pfam" id="PF00781">
    <property type="entry name" value="DAGK_cat"/>
    <property type="match status" value="1"/>
</dbReference>
<dbReference type="Pfam" id="PF19279">
    <property type="entry name" value="YegS_C"/>
    <property type="match status" value="1"/>
</dbReference>
<evidence type="ECO:0000256" key="9">
    <source>
        <dbReference type="ARBA" id="ARBA00023098"/>
    </source>
</evidence>
<dbReference type="EC" id="2.7.1.107" evidence="13"/>
<evidence type="ECO:0000313" key="13">
    <source>
        <dbReference type="EMBL" id="STO31827.1"/>
    </source>
</evidence>
<dbReference type="OrthoDB" id="142078at2"/>
<evidence type="ECO:0000256" key="11">
    <source>
        <dbReference type="ARBA" id="ARBA00023264"/>
    </source>
</evidence>
<keyword evidence="8" id="KW-0460">Magnesium</keyword>
<dbReference type="RefSeq" id="WP_115270483.1">
    <property type="nucleotide sequence ID" value="NZ_UGGU01000003.1"/>
</dbReference>
<keyword evidence="6 13" id="KW-0418">Kinase</keyword>
<comment type="cofactor">
    <cofactor evidence="1">
        <name>Mg(2+)</name>
        <dbReference type="ChEBI" id="CHEBI:18420"/>
    </cofactor>
</comment>
<evidence type="ECO:0000313" key="14">
    <source>
        <dbReference type="Proteomes" id="UP000255328"/>
    </source>
</evidence>
<dbReference type="AlphaFoldDB" id="A0A377GXV6"/>
<dbReference type="PROSITE" id="PS50146">
    <property type="entry name" value="DAGK"/>
    <property type="match status" value="1"/>
</dbReference>
<evidence type="ECO:0000256" key="8">
    <source>
        <dbReference type="ARBA" id="ARBA00022842"/>
    </source>
</evidence>
<protein>
    <submittedName>
        <fullName evidence="13">Diacylglycerol kinase</fullName>
        <ecNumber evidence="13">2.7.1.107</ecNumber>
    </submittedName>
</protein>
<evidence type="ECO:0000256" key="4">
    <source>
        <dbReference type="ARBA" id="ARBA00022723"/>
    </source>
</evidence>
<keyword evidence="10" id="KW-0594">Phospholipid biosynthesis</keyword>
<dbReference type="GO" id="GO:0005524">
    <property type="term" value="F:ATP binding"/>
    <property type="evidence" value="ECO:0007669"/>
    <property type="project" value="UniProtKB-KW"/>
</dbReference>
<reference evidence="13 14" key="1">
    <citation type="submission" date="2018-06" db="EMBL/GenBank/DDBJ databases">
        <authorList>
            <consortium name="Pathogen Informatics"/>
            <person name="Doyle S."/>
        </authorList>
    </citation>
    <scope>NUCLEOTIDE SEQUENCE [LARGE SCALE GENOMIC DNA]</scope>
    <source>
        <strain evidence="13 14">NCTC10723</strain>
    </source>
</reference>
<name>A0A377GXV6_9FUSO</name>
<keyword evidence="9" id="KW-0443">Lipid metabolism</keyword>
<dbReference type="Gene3D" id="3.40.50.10330">
    <property type="entry name" value="Probable inorganic polyphosphate/atp-NAD kinase, domain 1"/>
    <property type="match status" value="1"/>
</dbReference>
<evidence type="ECO:0000256" key="10">
    <source>
        <dbReference type="ARBA" id="ARBA00023209"/>
    </source>
</evidence>
<dbReference type="NCBIfam" id="TIGR00147">
    <property type="entry name" value="YegS/Rv2252/BmrU family lipid kinase"/>
    <property type="match status" value="1"/>
</dbReference>
<dbReference type="GO" id="GO:0005886">
    <property type="term" value="C:plasma membrane"/>
    <property type="evidence" value="ECO:0007669"/>
    <property type="project" value="TreeGrafter"/>
</dbReference>
<keyword evidence="14" id="KW-1185">Reference proteome</keyword>
<dbReference type="InterPro" id="IPR005218">
    <property type="entry name" value="Diacylglycerol/lipid_kinase"/>
</dbReference>
<accession>A0A377GXV6</accession>
<dbReference type="InterPro" id="IPR017438">
    <property type="entry name" value="ATP-NAD_kinase_N"/>
</dbReference>
<evidence type="ECO:0000256" key="6">
    <source>
        <dbReference type="ARBA" id="ARBA00022777"/>
    </source>
</evidence>
<evidence type="ECO:0000256" key="7">
    <source>
        <dbReference type="ARBA" id="ARBA00022840"/>
    </source>
</evidence>
<evidence type="ECO:0000256" key="5">
    <source>
        <dbReference type="ARBA" id="ARBA00022741"/>
    </source>
</evidence>
<dbReference type="InterPro" id="IPR001206">
    <property type="entry name" value="Diacylglycerol_kinase_cat_dom"/>
</dbReference>
<dbReference type="Proteomes" id="UP000255328">
    <property type="component" value="Unassembled WGS sequence"/>
</dbReference>
<dbReference type="InterPro" id="IPR016064">
    <property type="entry name" value="NAD/diacylglycerol_kinase_sf"/>
</dbReference>
<dbReference type="PANTHER" id="PTHR12358:SF106">
    <property type="entry name" value="LIPID KINASE YEGS"/>
    <property type="match status" value="1"/>
</dbReference>
<evidence type="ECO:0000256" key="2">
    <source>
        <dbReference type="ARBA" id="ARBA00022516"/>
    </source>
</evidence>
<gene>
    <name evidence="13" type="primary">dagK</name>
    <name evidence="13" type="ORF">NCTC10723_01287</name>
</gene>
<sequence>MKKVKFIYNPFSGEGIIVKNLDIIINKYQTKGFTIIPFRISNEQNLKEAFFDIDNSYHHILVAGGDGTINQIINLIKHNNIDIPLALLPAGTANDFAKYIGMSSNIEESCNKILSGKVKKIDLGKANDKYFINVFSFGLFTDISQKTPTQLKNNLGKLAYYLNGIKELPSFRKLDIKVISDEFFYEGNALIFFTFNGRTAGNINISYKSEINDGLLDIIIVKGDNIRSTILSLLEFLRSEHLEKPKDIIHFKSSDFIVEYSDFKLNSDIDGEIGPISPIHVTCVKNGLKIIY</sequence>
<keyword evidence="4" id="KW-0479">Metal-binding</keyword>
<keyword evidence="2" id="KW-0444">Lipid biosynthesis</keyword>
<dbReference type="InterPro" id="IPR050187">
    <property type="entry name" value="Lipid_Phosphate_FormReg"/>
</dbReference>
<dbReference type="GO" id="GO:0004143">
    <property type="term" value="F:ATP-dependent diacylglycerol kinase activity"/>
    <property type="evidence" value="ECO:0007669"/>
    <property type="project" value="UniProtKB-EC"/>
</dbReference>
<dbReference type="NCBIfam" id="NF009605">
    <property type="entry name" value="PRK13059.1"/>
    <property type="match status" value="1"/>
</dbReference>
<keyword evidence="5" id="KW-0547">Nucleotide-binding</keyword>
<dbReference type="SUPFAM" id="SSF111331">
    <property type="entry name" value="NAD kinase/diacylglycerol kinase-like"/>
    <property type="match status" value="1"/>
</dbReference>
<dbReference type="InterPro" id="IPR045540">
    <property type="entry name" value="YegS/DAGK_C"/>
</dbReference>
<dbReference type="GO" id="GO:0008654">
    <property type="term" value="P:phospholipid biosynthetic process"/>
    <property type="evidence" value="ECO:0007669"/>
    <property type="project" value="UniProtKB-KW"/>
</dbReference>